<dbReference type="SMART" id="SM00494">
    <property type="entry name" value="ChtBD2"/>
    <property type="match status" value="2"/>
</dbReference>
<dbReference type="EMBL" id="OV651817">
    <property type="protein sequence ID" value="CAH1111375.1"/>
    <property type="molecule type" value="Genomic_DNA"/>
</dbReference>
<evidence type="ECO:0000256" key="5">
    <source>
        <dbReference type="ARBA" id="ARBA00023180"/>
    </source>
</evidence>
<dbReference type="Gene3D" id="2.170.140.10">
    <property type="entry name" value="Chitin binding domain"/>
    <property type="match status" value="1"/>
</dbReference>
<proteinExistence type="predicted"/>
<keyword evidence="9" id="KW-1185">Reference proteome</keyword>
<name>A0A9P0D370_9CUCU</name>
<dbReference type="InterPro" id="IPR036508">
    <property type="entry name" value="Chitin-bd_dom_sf"/>
</dbReference>
<evidence type="ECO:0000256" key="3">
    <source>
        <dbReference type="ARBA" id="ARBA00022737"/>
    </source>
</evidence>
<feature type="domain" description="Chitin-binding type-2" evidence="7">
    <location>
        <begin position="23"/>
        <end position="84"/>
    </location>
</feature>
<dbReference type="GO" id="GO:0005576">
    <property type="term" value="C:extracellular region"/>
    <property type="evidence" value="ECO:0007669"/>
    <property type="project" value="InterPro"/>
</dbReference>
<evidence type="ECO:0000313" key="9">
    <source>
        <dbReference type="Proteomes" id="UP001153636"/>
    </source>
</evidence>
<dbReference type="Proteomes" id="UP001153636">
    <property type="component" value="Chromosome 5"/>
</dbReference>
<dbReference type="PROSITE" id="PS50940">
    <property type="entry name" value="CHIT_BIND_II"/>
    <property type="match status" value="1"/>
</dbReference>
<dbReference type="PANTHER" id="PTHR23301">
    <property type="entry name" value="CHITIN BINDING PERITROPHIN-A"/>
    <property type="match status" value="1"/>
</dbReference>
<organism evidence="8 9">
    <name type="scientific">Psylliodes chrysocephalus</name>
    <dbReference type="NCBI Taxonomy" id="3402493"/>
    <lineage>
        <taxon>Eukaryota</taxon>
        <taxon>Metazoa</taxon>
        <taxon>Ecdysozoa</taxon>
        <taxon>Arthropoda</taxon>
        <taxon>Hexapoda</taxon>
        <taxon>Insecta</taxon>
        <taxon>Pterygota</taxon>
        <taxon>Neoptera</taxon>
        <taxon>Endopterygota</taxon>
        <taxon>Coleoptera</taxon>
        <taxon>Polyphaga</taxon>
        <taxon>Cucujiformia</taxon>
        <taxon>Chrysomeloidea</taxon>
        <taxon>Chrysomelidae</taxon>
        <taxon>Galerucinae</taxon>
        <taxon>Alticini</taxon>
        <taxon>Psylliodes</taxon>
    </lineage>
</organism>
<gene>
    <name evidence="8" type="ORF">PSYICH_LOCUS11641</name>
</gene>
<dbReference type="OrthoDB" id="6020543at2759"/>
<evidence type="ECO:0000256" key="2">
    <source>
        <dbReference type="ARBA" id="ARBA00022729"/>
    </source>
</evidence>
<dbReference type="PANTHER" id="PTHR23301:SF0">
    <property type="entry name" value="CHITIN-BINDING TYPE-2 DOMAIN-CONTAINING PROTEIN-RELATED"/>
    <property type="match status" value="1"/>
</dbReference>
<dbReference type="AlphaFoldDB" id="A0A9P0D370"/>
<evidence type="ECO:0000259" key="7">
    <source>
        <dbReference type="PROSITE" id="PS50940"/>
    </source>
</evidence>
<keyword evidence="4" id="KW-1015">Disulfide bond</keyword>
<keyword evidence="3" id="KW-0677">Repeat</keyword>
<evidence type="ECO:0000256" key="4">
    <source>
        <dbReference type="ARBA" id="ARBA00023157"/>
    </source>
</evidence>
<evidence type="ECO:0000256" key="1">
    <source>
        <dbReference type="ARBA" id="ARBA00022669"/>
    </source>
</evidence>
<feature type="chain" id="PRO_5040512571" description="Chitin-binding type-2 domain-containing protein" evidence="6">
    <location>
        <begin position="24"/>
        <end position="136"/>
    </location>
</feature>
<dbReference type="SUPFAM" id="SSF57625">
    <property type="entry name" value="Invertebrate chitin-binding proteins"/>
    <property type="match status" value="2"/>
</dbReference>
<accession>A0A9P0D370</accession>
<keyword evidence="2 6" id="KW-0732">Signal</keyword>
<keyword evidence="1" id="KW-0147">Chitin-binding</keyword>
<keyword evidence="5" id="KW-0325">Glycoprotein</keyword>
<dbReference type="GO" id="GO:0008061">
    <property type="term" value="F:chitin binding"/>
    <property type="evidence" value="ECO:0007669"/>
    <property type="project" value="UniProtKB-KW"/>
</dbReference>
<feature type="signal peptide" evidence="6">
    <location>
        <begin position="1"/>
        <end position="23"/>
    </location>
</feature>
<dbReference type="Pfam" id="PF01607">
    <property type="entry name" value="CBM_14"/>
    <property type="match status" value="1"/>
</dbReference>
<dbReference type="InterPro" id="IPR051940">
    <property type="entry name" value="Chitin_bind-dev_reg"/>
</dbReference>
<evidence type="ECO:0000313" key="8">
    <source>
        <dbReference type="EMBL" id="CAH1111375.1"/>
    </source>
</evidence>
<dbReference type="InterPro" id="IPR002557">
    <property type="entry name" value="Chitin-bd_dom"/>
</dbReference>
<evidence type="ECO:0000256" key="6">
    <source>
        <dbReference type="SAM" id="SignalP"/>
    </source>
</evidence>
<reference evidence="8" key="1">
    <citation type="submission" date="2022-01" db="EMBL/GenBank/DDBJ databases">
        <authorList>
            <person name="King R."/>
        </authorList>
    </citation>
    <scope>NUCLEOTIDE SEQUENCE</scope>
</reference>
<sequence length="136" mass="15833">MKLLLKIWCSFGLGVAFIGFNFADICPRKDGTELISDPTNCSRYVVCRNEEAIYMACPSGLHFDEKHKSCTYPEIINRDNPCEYSDMIYFKAHHCDCRKYIYCDNGRVTELDCQNSKFGFINKRVNEVCNRSICRR</sequence>
<protein>
    <recommendedName>
        <fullName evidence="7">Chitin-binding type-2 domain-containing protein</fullName>
    </recommendedName>
</protein>